<protein>
    <submittedName>
        <fullName evidence="2">Uncharacterized protein</fullName>
    </submittedName>
</protein>
<evidence type="ECO:0000313" key="2">
    <source>
        <dbReference type="EMBL" id="MFD1321187.1"/>
    </source>
</evidence>
<keyword evidence="3" id="KW-1185">Reference proteome</keyword>
<feature type="region of interest" description="Disordered" evidence="1">
    <location>
        <begin position="1"/>
        <end position="46"/>
    </location>
</feature>
<proteinExistence type="predicted"/>
<dbReference type="Proteomes" id="UP001597260">
    <property type="component" value="Unassembled WGS sequence"/>
</dbReference>
<evidence type="ECO:0000313" key="3">
    <source>
        <dbReference type="Proteomes" id="UP001597260"/>
    </source>
</evidence>
<organism evidence="2 3">
    <name type="scientific">Micromonospora sonneratiae</name>
    <dbReference type="NCBI Taxonomy" id="1184706"/>
    <lineage>
        <taxon>Bacteria</taxon>
        <taxon>Bacillati</taxon>
        <taxon>Actinomycetota</taxon>
        <taxon>Actinomycetes</taxon>
        <taxon>Micromonosporales</taxon>
        <taxon>Micromonosporaceae</taxon>
        <taxon>Micromonospora</taxon>
    </lineage>
</organism>
<comment type="caution">
    <text evidence="2">The sequence shown here is derived from an EMBL/GenBank/DDBJ whole genome shotgun (WGS) entry which is preliminary data.</text>
</comment>
<sequence length="46" mass="4761">MNATRYRPAAPGRDPRLSTGVPPTHPAPPGGVVRTRLATALSGARL</sequence>
<dbReference type="RefSeq" id="WP_377569092.1">
    <property type="nucleotide sequence ID" value="NZ_JBHTMP010000010.1"/>
</dbReference>
<reference evidence="3" key="1">
    <citation type="journal article" date="2019" name="Int. J. Syst. Evol. Microbiol.">
        <title>The Global Catalogue of Microorganisms (GCM) 10K type strain sequencing project: providing services to taxonomists for standard genome sequencing and annotation.</title>
        <authorList>
            <consortium name="The Broad Institute Genomics Platform"/>
            <consortium name="The Broad Institute Genome Sequencing Center for Infectious Disease"/>
            <person name="Wu L."/>
            <person name="Ma J."/>
        </authorList>
    </citation>
    <scope>NUCLEOTIDE SEQUENCE [LARGE SCALE GENOMIC DNA]</scope>
    <source>
        <strain evidence="3">JCM 31037</strain>
    </source>
</reference>
<accession>A0ABW3Y9V5</accession>
<dbReference type="EMBL" id="JBHTMP010000010">
    <property type="protein sequence ID" value="MFD1321187.1"/>
    <property type="molecule type" value="Genomic_DNA"/>
</dbReference>
<evidence type="ECO:0000256" key="1">
    <source>
        <dbReference type="SAM" id="MobiDB-lite"/>
    </source>
</evidence>
<name>A0ABW3Y9V5_9ACTN</name>
<gene>
    <name evidence="2" type="ORF">ACFQ4H_08805</name>
</gene>